<proteinExistence type="predicted"/>
<dbReference type="Gene3D" id="1.10.533.10">
    <property type="entry name" value="Death Domain, Fas"/>
    <property type="match status" value="3"/>
</dbReference>
<feature type="region of interest" description="Disordered" evidence="1">
    <location>
        <begin position="1119"/>
        <end position="1144"/>
    </location>
</feature>
<dbReference type="EnsemblMetazoa" id="Aqu2.1.24140_001">
    <property type="protein sequence ID" value="Aqu2.1.24140_001"/>
    <property type="gene ID" value="Aqu2.1.24140"/>
</dbReference>
<dbReference type="InParanoid" id="A0A1X7U8Q6"/>
<dbReference type="Gene3D" id="1.10.10.10">
    <property type="entry name" value="Winged helix-like DNA-binding domain superfamily/Winged helix DNA-binding domain"/>
    <property type="match status" value="1"/>
</dbReference>
<feature type="region of interest" description="Disordered" evidence="1">
    <location>
        <begin position="958"/>
        <end position="984"/>
    </location>
</feature>
<feature type="region of interest" description="Disordered" evidence="1">
    <location>
        <begin position="220"/>
        <end position="266"/>
    </location>
</feature>
<dbReference type="AlphaFoldDB" id="A0A1X7U8Q6"/>
<dbReference type="PROSITE" id="PS50017">
    <property type="entry name" value="DEATH_DOMAIN"/>
    <property type="match status" value="2"/>
</dbReference>
<feature type="region of interest" description="Disordered" evidence="1">
    <location>
        <begin position="639"/>
        <end position="719"/>
    </location>
</feature>
<evidence type="ECO:0000256" key="1">
    <source>
        <dbReference type="SAM" id="MobiDB-lite"/>
    </source>
</evidence>
<dbReference type="CDD" id="cd01670">
    <property type="entry name" value="Death"/>
    <property type="match status" value="2"/>
</dbReference>
<organism evidence="3">
    <name type="scientific">Amphimedon queenslandica</name>
    <name type="common">Sponge</name>
    <dbReference type="NCBI Taxonomy" id="400682"/>
    <lineage>
        <taxon>Eukaryota</taxon>
        <taxon>Metazoa</taxon>
        <taxon>Porifera</taxon>
        <taxon>Demospongiae</taxon>
        <taxon>Heteroscleromorpha</taxon>
        <taxon>Haplosclerida</taxon>
        <taxon>Niphatidae</taxon>
        <taxon>Amphimedon</taxon>
    </lineage>
</organism>
<dbReference type="InterPro" id="IPR000488">
    <property type="entry name" value="Death_dom"/>
</dbReference>
<feature type="compositionally biased region" description="Pro residues" evidence="1">
    <location>
        <begin position="1126"/>
        <end position="1141"/>
    </location>
</feature>
<feature type="compositionally biased region" description="Basic and acidic residues" evidence="1">
    <location>
        <begin position="105"/>
        <end position="122"/>
    </location>
</feature>
<dbReference type="InterPro" id="IPR036388">
    <property type="entry name" value="WH-like_DNA-bd_sf"/>
</dbReference>
<name>A0A1X7U8Q6_AMPQE</name>
<dbReference type="InterPro" id="IPR027417">
    <property type="entry name" value="P-loop_NTPase"/>
</dbReference>
<reference evidence="3" key="1">
    <citation type="submission" date="2017-05" db="UniProtKB">
        <authorList>
            <consortium name="EnsemblMetazoa"/>
        </authorList>
    </citation>
    <scope>IDENTIFICATION</scope>
</reference>
<accession>A0A1X7U8Q6</accession>
<evidence type="ECO:0000259" key="2">
    <source>
        <dbReference type="PROSITE" id="PS50017"/>
    </source>
</evidence>
<dbReference type="OrthoDB" id="1658288at2759"/>
<feature type="compositionally biased region" description="Polar residues" evidence="1">
    <location>
        <begin position="705"/>
        <end position="719"/>
    </location>
</feature>
<dbReference type="GO" id="GO:0007165">
    <property type="term" value="P:signal transduction"/>
    <property type="evidence" value="ECO:0007669"/>
    <property type="project" value="InterPro"/>
</dbReference>
<dbReference type="Pfam" id="PF00531">
    <property type="entry name" value="Death"/>
    <property type="match status" value="1"/>
</dbReference>
<dbReference type="InterPro" id="IPR011029">
    <property type="entry name" value="DEATH-like_dom_sf"/>
</dbReference>
<dbReference type="PANTHER" id="PTHR15077">
    <property type="entry name" value="FAS-ASSOCIATING DEATH DOMAIN-CONTAINING PROTEIN FADD"/>
    <property type="match status" value="1"/>
</dbReference>
<dbReference type="InterPro" id="IPR016729">
    <property type="entry name" value="FADD"/>
</dbReference>
<feature type="compositionally biased region" description="Basic and acidic residues" evidence="1">
    <location>
        <begin position="241"/>
        <end position="253"/>
    </location>
</feature>
<dbReference type="SUPFAM" id="SSF47986">
    <property type="entry name" value="DEATH domain"/>
    <property type="match status" value="2"/>
</dbReference>
<dbReference type="PANTHER" id="PTHR15077:SF12">
    <property type="entry name" value="DEATH DOMAIN-CONTAINING PROTEIN"/>
    <property type="match status" value="1"/>
</dbReference>
<feature type="region of interest" description="Disordered" evidence="1">
    <location>
        <begin position="105"/>
        <end position="135"/>
    </location>
</feature>
<feature type="domain" description="Death" evidence="2">
    <location>
        <begin position="1168"/>
        <end position="1238"/>
    </location>
</feature>
<feature type="compositionally biased region" description="Polar residues" evidence="1">
    <location>
        <begin position="656"/>
        <end position="685"/>
    </location>
</feature>
<dbReference type="SUPFAM" id="SSF52540">
    <property type="entry name" value="P-loop containing nucleoside triphosphate hydrolases"/>
    <property type="match status" value="1"/>
</dbReference>
<feature type="domain" description="Death" evidence="2">
    <location>
        <begin position="22"/>
        <end position="85"/>
    </location>
</feature>
<evidence type="ECO:0000313" key="3">
    <source>
        <dbReference type="EnsemblMetazoa" id="Aqu2.1.24140_001"/>
    </source>
</evidence>
<sequence length="1245" mass="136443">LDIAEFTNVIHWLEKAAFNKTRWRELGDKLGLSDNTLAAIDANQRGDVNSCFRQCLVKWLNRADGVDDVGKPSLNTLADALDKMNECKAQADYIRLLALKQKGDLSEGDSSEGKEPAKRQKIDSTTSGTGNKDAVNRWLEESTVELNVKRVLMHGLPGSGKTCSQRLLLNKGPPEEPVTDSTGIACRAVKATRISVNDDCMEEIDAKALLSSLAHDLKEAAAKQKKLPPEDNSTEPMEESSETKTTEPAKLADESGEATKTGDPADDIEVNKIIDEIVDTIPNAEGKFDSNWVYFIDSGGQTAFQELLPLFTRASSFNIVTLDISKGIDEKLEQKYRINGELLNQIDENSAGDSKPFLYTNIQFLKDVLSSGAILQPYQAPQPIGSEENTSTGSTTPLCPGYFVLGTHEDKKKAGVIEKYNDELKKLKLGSRKKGYFIIPAELGGNIIYPVNTLKSGPDREAEAKKLCKIIYNQVSGDEIHIPVRWFAFELTLLEKAKRKGCSFLEIKDVLHAGDSLQMNADQTKEALQYLHNATIILYYPQVLPDVVFVEPDPILNFLSRLLVLATYQIPQEHLDHFVKKTSLLYELEDDLKLRGLFTLKFLKNLKGNEKKVICTSPGIEPPTNSGKEQHWSWFDKTQSSTEERGLDDADGSPRNADSSDPVQANTDQKVVSVSDDTTQDNTAPAPTIAKDGATSTVGAEEGQPSAQVNQPPTTGGGNTVFNIYNINSQVQGQGNSTFSDIKQSSTSLFNSPNTATAGKVPVSIQLPPAVPAPIPPPELFPEKGGKEYEKELTDPLVKNIVKDIRILLMTATEVELRGVLGYLKPLDGRDKVIKKFINCTRIYVGKYGKHSVVVGRTAFRLNIRDLGDVIQKLEDAHFRKADWDKLGISLGLNKNTLDVISANERGDVDRCFTECLVKWLSRADDVDSKCNGKPSYSSLADALDRMGNNKNQADYIRGLSQGKKPAKRQKLDPGSTKKCGSDYKYNDGESEACAADEETDGPPQGKSAKDVFKKTLPKLINILGKDPPFSVVTASLNAEDLITDQELGAIKTKQGVERGSEVAYTLRDKIKDSDDPNACLLAICEIFESELVDNATLKKHGESMRTSISNGTAATPVQVPAVTPSAPPHPSAAALPPPRTNPNELGINDLVTVRTVLTEAMFGPVHWTDLGLSLGLFMPTLNVISRTNGDANDYLNLALQYWLQKKDNVTGTTWHNLIRAVRSTGDNAAADRIRGILRSRNINC</sequence>
<protein>
    <recommendedName>
        <fullName evidence="2">Death domain-containing protein</fullName>
    </recommendedName>
</protein>